<sequence>MEGNAHLLQLIRKMRSRINQLERENRALKGELRGCGHRAVPAPGDGDSTAGSLACAGGTPAAPPAAPQGSAAAPRERTDTAMTVRRYPTVSSAPAPSSTRSHWAGRKPASNGLPEVPGSAQPPASPAAAQLSREQEKELGKPPATCLSCSHSSDMKLFQEHVYKCQ</sequence>
<dbReference type="Proteomes" id="UP000796761">
    <property type="component" value="Unassembled WGS sequence"/>
</dbReference>
<accession>A0A8K1GV32</accession>
<evidence type="ECO:0000313" key="3">
    <source>
        <dbReference type="Proteomes" id="UP000796761"/>
    </source>
</evidence>
<feature type="region of interest" description="Disordered" evidence="1">
    <location>
        <begin position="35"/>
        <end position="150"/>
    </location>
</feature>
<proteinExistence type="predicted"/>
<dbReference type="AlphaFoldDB" id="A0A8K1GV32"/>
<gene>
    <name evidence="2" type="ORF">HGM15179_001088</name>
</gene>
<feature type="compositionally biased region" description="Low complexity" evidence="1">
    <location>
        <begin position="119"/>
        <end position="130"/>
    </location>
</feature>
<evidence type="ECO:0000256" key="1">
    <source>
        <dbReference type="SAM" id="MobiDB-lite"/>
    </source>
</evidence>
<keyword evidence="3" id="KW-1185">Reference proteome</keyword>
<name>A0A8K1GV32_9PASS</name>
<dbReference type="OrthoDB" id="8851930at2759"/>
<evidence type="ECO:0000313" key="2">
    <source>
        <dbReference type="EMBL" id="TRZ25965.1"/>
    </source>
</evidence>
<organism evidence="2 3">
    <name type="scientific">Zosterops borbonicus</name>
    <dbReference type="NCBI Taxonomy" id="364589"/>
    <lineage>
        <taxon>Eukaryota</taxon>
        <taxon>Metazoa</taxon>
        <taxon>Chordata</taxon>
        <taxon>Craniata</taxon>
        <taxon>Vertebrata</taxon>
        <taxon>Euteleostomi</taxon>
        <taxon>Archelosauria</taxon>
        <taxon>Archosauria</taxon>
        <taxon>Dinosauria</taxon>
        <taxon>Saurischia</taxon>
        <taxon>Theropoda</taxon>
        <taxon>Coelurosauria</taxon>
        <taxon>Aves</taxon>
        <taxon>Neognathae</taxon>
        <taxon>Neoaves</taxon>
        <taxon>Telluraves</taxon>
        <taxon>Australaves</taxon>
        <taxon>Passeriformes</taxon>
        <taxon>Sylvioidea</taxon>
        <taxon>Zosteropidae</taxon>
        <taxon>Zosterops</taxon>
    </lineage>
</organism>
<dbReference type="EMBL" id="SWJQ01000019">
    <property type="protein sequence ID" value="TRZ25965.1"/>
    <property type="molecule type" value="Genomic_DNA"/>
</dbReference>
<protein>
    <submittedName>
        <fullName evidence="2">Uncharacterized protein</fullName>
    </submittedName>
</protein>
<comment type="caution">
    <text evidence="2">The sequence shown here is derived from an EMBL/GenBank/DDBJ whole genome shotgun (WGS) entry which is preliminary data.</text>
</comment>
<reference evidence="2" key="1">
    <citation type="submission" date="2019-04" db="EMBL/GenBank/DDBJ databases">
        <title>Genome assembly of Zosterops borbonicus 15179.</title>
        <authorList>
            <person name="Leroy T."/>
            <person name="Anselmetti Y."/>
            <person name="Tilak M.-K."/>
            <person name="Nabholz B."/>
        </authorList>
    </citation>
    <scope>NUCLEOTIDE SEQUENCE</scope>
    <source>
        <strain evidence="2">HGM_15179</strain>
        <tissue evidence="2">Muscle</tissue>
    </source>
</reference>